<dbReference type="PANTHER" id="PTHR18916">
    <property type="entry name" value="DYNACTIN 1-RELATED MICROTUBULE-BINDING"/>
    <property type="match status" value="1"/>
</dbReference>
<protein>
    <recommendedName>
        <fullName evidence="3">CAP-Gly domain-containing protein</fullName>
    </recommendedName>
</protein>
<evidence type="ECO:0000313" key="5">
    <source>
        <dbReference type="Proteomes" id="UP000663860"/>
    </source>
</evidence>
<proteinExistence type="predicted"/>
<dbReference type="InterPro" id="IPR000938">
    <property type="entry name" value="CAP-Gly_domain"/>
</dbReference>
<feature type="compositionally biased region" description="Polar residues" evidence="2">
    <location>
        <begin position="23"/>
        <end position="41"/>
    </location>
</feature>
<feature type="coiled-coil region" evidence="1">
    <location>
        <begin position="927"/>
        <end position="1068"/>
    </location>
</feature>
<dbReference type="PROSITE" id="PS50245">
    <property type="entry name" value="CAP_GLY_2"/>
    <property type="match status" value="2"/>
</dbReference>
<feature type="coiled-coil region" evidence="1">
    <location>
        <begin position="548"/>
        <end position="575"/>
    </location>
</feature>
<feature type="coiled-coil region" evidence="1">
    <location>
        <begin position="613"/>
        <end position="897"/>
    </location>
</feature>
<feature type="coiled-coil region" evidence="1">
    <location>
        <begin position="283"/>
        <end position="345"/>
    </location>
</feature>
<dbReference type="SUPFAM" id="SSF74924">
    <property type="entry name" value="Cap-Gly domain"/>
    <property type="match status" value="2"/>
</dbReference>
<feature type="region of interest" description="Disordered" evidence="2">
    <location>
        <begin position="1278"/>
        <end position="1314"/>
    </location>
</feature>
<feature type="domain" description="CAP-Gly" evidence="3">
    <location>
        <begin position="61"/>
        <end position="103"/>
    </location>
</feature>
<reference evidence="4" key="1">
    <citation type="submission" date="2021-02" db="EMBL/GenBank/DDBJ databases">
        <authorList>
            <person name="Nowell W R."/>
        </authorList>
    </citation>
    <scope>NUCLEOTIDE SEQUENCE</scope>
</reference>
<organism evidence="4 5">
    <name type="scientific">Adineta steineri</name>
    <dbReference type="NCBI Taxonomy" id="433720"/>
    <lineage>
        <taxon>Eukaryota</taxon>
        <taxon>Metazoa</taxon>
        <taxon>Spiralia</taxon>
        <taxon>Gnathifera</taxon>
        <taxon>Rotifera</taxon>
        <taxon>Eurotatoria</taxon>
        <taxon>Bdelloidea</taxon>
        <taxon>Adinetida</taxon>
        <taxon>Adinetidae</taxon>
        <taxon>Adineta</taxon>
    </lineage>
</organism>
<evidence type="ECO:0000256" key="2">
    <source>
        <dbReference type="SAM" id="MobiDB-lite"/>
    </source>
</evidence>
<dbReference type="PANTHER" id="PTHR18916:SF93">
    <property type="entry name" value="RESTIN HOMOLOG"/>
    <property type="match status" value="1"/>
</dbReference>
<dbReference type="PROSITE" id="PS00845">
    <property type="entry name" value="CAP_GLY_1"/>
    <property type="match status" value="1"/>
</dbReference>
<evidence type="ECO:0000313" key="4">
    <source>
        <dbReference type="EMBL" id="CAF1060357.1"/>
    </source>
</evidence>
<feature type="coiled-coil region" evidence="1">
    <location>
        <begin position="1330"/>
        <end position="1439"/>
    </location>
</feature>
<gene>
    <name evidence="4" type="ORF">IZO911_LOCUS20841</name>
</gene>
<dbReference type="EMBL" id="CAJNOE010000219">
    <property type="protein sequence ID" value="CAF1060357.1"/>
    <property type="molecule type" value="Genomic_DNA"/>
</dbReference>
<keyword evidence="1" id="KW-0175">Coiled coil</keyword>
<evidence type="ECO:0000259" key="3">
    <source>
        <dbReference type="PROSITE" id="PS50245"/>
    </source>
</evidence>
<accession>A0A814L9J1</accession>
<evidence type="ECO:0000256" key="1">
    <source>
        <dbReference type="SAM" id="Coils"/>
    </source>
</evidence>
<feature type="compositionally biased region" description="Basic and acidic residues" evidence="2">
    <location>
        <begin position="1292"/>
        <end position="1304"/>
    </location>
</feature>
<dbReference type="SMART" id="SM01052">
    <property type="entry name" value="CAP_GLY"/>
    <property type="match status" value="2"/>
</dbReference>
<comment type="caution">
    <text evidence="4">The sequence shown here is derived from an EMBL/GenBank/DDBJ whole genome shotgun (WGS) entry which is preliminary data.</text>
</comment>
<feature type="region of interest" description="Disordered" evidence="2">
    <location>
        <begin position="225"/>
        <end position="271"/>
    </location>
</feature>
<feature type="coiled-coil region" evidence="1">
    <location>
        <begin position="390"/>
        <end position="455"/>
    </location>
</feature>
<feature type="compositionally biased region" description="Polar residues" evidence="2">
    <location>
        <begin position="1178"/>
        <end position="1188"/>
    </location>
</feature>
<feature type="domain" description="CAP-Gly" evidence="3">
    <location>
        <begin position="174"/>
        <end position="216"/>
    </location>
</feature>
<feature type="region of interest" description="Disordered" evidence="2">
    <location>
        <begin position="1"/>
        <end position="42"/>
    </location>
</feature>
<dbReference type="InterPro" id="IPR036859">
    <property type="entry name" value="CAP-Gly_dom_sf"/>
</dbReference>
<dbReference type="Gene3D" id="2.30.30.190">
    <property type="entry name" value="CAP Gly-rich-like domain"/>
    <property type="match status" value="2"/>
</dbReference>
<dbReference type="Pfam" id="PF01302">
    <property type="entry name" value="CAP_GLY"/>
    <property type="match status" value="2"/>
</dbReference>
<feature type="compositionally biased region" description="Basic and acidic residues" evidence="2">
    <location>
        <begin position="225"/>
        <end position="235"/>
    </location>
</feature>
<feature type="compositionally biased region" description="Polar residues" evidence="2">
    <location>
        <begin position="1155"/>
        <end position="1168"/>
    </location>
</feature>
<feature type="region of interest" description="Disordered" evidence="2">
    <location>
        <begin position="1144"/>
        <end position="1191"/>
    </location>
</feature>
<dbReference type="Proteomes" id="UP000663860">
    <property type="component" value="Unassembled WGS sequence"/>
</dbReference>
<name>A0A814L9J1_9BILA</name>
<feature type="coiled-coil region" evidence="1">
    <location>
        <begin position="1483"/>
        <end position="1772"/>
    </location>
</feature>
<sequence length="1838" mass="217097">MSKIPTNRPSLPAIKPFVRQRPKSPTSQQINSIGNDRSNNPFRLADRVTTSGKSGRVAYIGPTQFAEGEWIGIILDEAQGKNDGSYGDVRYFKTNANRGLFCRADKVQLLLSNDTPQQTPPYNKSRISFIEEERVNTPSKHPPSDTLDAYMKDLQIDDSVSIRGTKFGILRYIGKIHVNEGIWCGIKLNGPLGKHDGKIEGVRYFRCSHRHGIFAPLRHVEKVVVDSKEPRRPDQDSPSPDSDLSEHSDSSDSSNHFPPRSPTKKSKESADFIARESALSTQISDLLKKIKEKDDIIEKLQQKNNKYHSELSNTTEKMNDLEINILALQQQHDIKENENENLTIQGLELAQRLEDLQFQLEEHQHPESNQDHFKIPDDHCLLSPNEIFTYEKTKEKLTELQSINENLLHEKQIYQEELKRHNELIAQEKITTNLIDELRKEIKLLRSQLSDLQMQEQYTTSQLTEKEIFYKQQIKDYELKINQITKEAQNVFSDLYPEPGRKFSKMAITFERINSYSNPFRVFIGALHSANWPEDNWNPRPTPIQLRLTSLEQEKETNDKRINDLLNELKRHKENIVPDLEKQCQILKLELQNRDRTANMALSERETYFEQQIKEYQHNIHQATRETENIRTELRHIQEENDLKESKANVLINELKSNYEKIQMELNDREHLVNTVSNQHDSLYEQQIKEYENNLNEATRQTDNIKAELAKLEEDKVLHEQKCNNIVDSLKQDHERQYEILNTQLVTIQHNDNTQNIILNERIAHYDIEIKEYQIKIDQDAREIQNLRIELIKIQEENTSHEQQLKNIIDTLKKDLVKLQNELNDREYKANMTLQEYELKYKEQTEEYKNNLEHANEQIQNLQTELENLQKEKTLNEKQLNDTIDQLKQDYEIFKTDVEKRDQTQNITLSEREIHYQTEIKERQMKNDQFLIEIQDLQTKLSQLHDEKTTNETQLNENINKLKQDHEVQYKELRIEIDELNEREHKVHKELHQRESHFDQQITEYQDKLEQANLKIQHIHDKLIKSEEEKTKSNDIITSLQHDLDTLKAELQNQEEQQQEDKHVYECLRMKDHSNLTPIHWAATQESVSKRQKMFAYLDKRMPGVLDSRYNLDWFVSWAKIHPWVIEQKLILSPMQSVARLVNPDQTGHQEESSEITSLDMTPKISTNDYERTPRPPLTTNSINNNLKTPKLRVPRVQIEQPPQRSVLPPTPITSCKVTVTSIYHASKRESQHLSPSKLIEYHELPSTTSQRTSINENLLSPLSNRFTFRAQRVQIAPTIDFPPPPSDIDDMENRTNNRQHDYEDMNTPSSNQTQNITLSEREIHYQTEIKEYQMKNDQFLIEIQDLQTKLSQLHDEKTTNETQLNENINKLKQDHEVQYKELQIEIDELNEREHKVHKELHQRESHFDQQITEYQDKLEQTNQKIQHIHDKLIKSEEEKTKSNDIITSLQHDLDTLKTDLQNQDRSQNMALNERETQYQSQIKDYQIKRDESLLEIQSLQSELAKLQEEKATNDTKLNKTINTIQQDFEKLQNELAERERKEKNILKQCELQYEQQIDEYQKNLELSIIQNQNIQSELANLQDEKQSNEKNLNEIMSSLNEDFNKQIEVLKTQNIELQENFDTKNNELTQKVQEINEYQTKFEQLNEQIVELNQQNEIKINQLQQLKSELDQKNQANKQITNMKQQYEQTQDELLQRTENLTTVNEALKKEVEKLKEQNEQLLKNATDNNNNKNNETTENQDMIDQLIKQVNDLQQMYTSLLEKKADEEQKSIEEKKIQEKISKEKIGEYEMRIALMKSEYMVDMENTRLDHDQEILRLKTKLQEAIAASTKPKGKK</sequence>